<dbReference type="PANTHER" id="PTHR43791:SF32">
    <property type="entry name" value="MAJOR FACILITATOR SUPERFAMILY (MFS) PROFILE DOMAIN-CONTAINING PROTEIN"/>
    <property type="match status" value="1"/>
</dbReference>
<feature type="transmembrane region" description="Helical" evidence="7">
    <location>
        <begin position="494"/>
        <end position="515"/>
    </location>
</feature>
<dbReference type="InterPro" id="IPR011701">
    <property type="entry name" value="MFS"/>
</dbReference>
<feature type="compositionally biased region" description="Basic and acidic residues" evidence="6">
    <location>
        <begin position="25"/>
        <end position="35"/>
    </location>
</feature>
<dbReference type="Pfam" id="PF07690">
    <property type="entry name" value="MFS_1"/>
    <property type="match status" value="1"/>
</dbReference>
<evidence type="ECO:0000256" key="4">
    <source>
        <dbReference type="ARBA" id="ARBA00022989"/>
    </source>
</evidence>
<evidence type="ECO:0000313" key="9">
    <source>
        <dbReference type="Proteomes" id="UP000827549"/>
    </source>
</evidence>
<dbReference type="Proteomes" id="UP000827549">
    <property type="component" value="Chromosome 3"/>
</dbReference>
<evidence type="ECO:0000256" key="1">
    <source>
        <dbReference type="ARBA" id="ARBA00004141"/>
    </source>
</evidence>
<keyword evidence="9" id="KW-1185">Reference proteome</keyword>
<reference evidence="8" key="1">
    <citation type="submission" date="2023-10" db="EMBL/GenBank/DDBJ databases">
        <authorList>
            <person name="Noh H."/>
        </authorList>
    </citation>
    <scope>NUCLEOTIDE SEQUENCE</scope>
    <source>
        <strain evidence="8">DUCC4014</strain>
    </source>
</reference>
<dbReference type="PANTHER" id="PTHR43791">
    <property type="entry name" value="PERMEASE-RELATED"/>
    <property type="match status" value="1"/>
</dbReference>
<keyword evidence="3 7" id="KW-0812">Transmembrane</keyword>
<comment type="subcellular location">
    <subcellularLocation>
        <location evidence="1">Membrane</location>
        <topology evidence="1">Multi-pass membrane protein</topology>
    </subcellularLocation>
</comment>
<keyword evidence="5 7" id="KW-0472">Membrane</keyword>
<dbReference type="GeneID" id="87806764"/>
<feature type="transmembrane region" description="Helical" evidence="7">
    <location>
        <begin position="224"/>
        <end position="248"/>
    </location>
</feature>
<organism evidence="8 9">
    <name type="scientific">Vanrija pseudolonga</name>
    <dbReference type="NCBI Taxonomy" id="143232"/>
    <lineage>
        <taxon>Eukaryota</taxon>
        <taxon>Fungi</taxon>
        <taxon>Dikarya</taxon>
        <taxon>Basidiomycota</taxon>
        <taxon>Agaricomycotina</taxon>
        <taxon>Tremellomycetes</taxon>
        <taxon>Trichosporonales</taxon>
        <taxon>Trichosporonaceae</taxon>
        <taxon>Vanrija</taxon>
    </lineage>
</organism>
<sequence length="556" mass="61790">MSQQNPIGDLVVFESTKLPSVGDNDEVKEKEDYLGEKGNSSPSLHAPSLKDGLIHGRTLVDGEWREVSWTLEEQRRVVRKADFFLLPLFTLGFFWMSLDRSNVSGVLTSTIIKDTGITQNEINIGSSLLWLGVVLLEIPSNVVLQRVGPHRWIPLQIIVWGLAETLTYLVKNRAGWWTARLFLGSEPASPDMLTPMLESGFIPGSLYTLNSWYTRDELTKRTSIFFFGNILSGAFGSLISAGCIKLHGKGGLAGWQWIFIIDGAATITVGFILLLLLPKSPRETAGGIRRKGWFTEREADIYLARLNNDDPLKSKSAHLAIAWSDIFNVLGNWRLWPHLIMCLSGLQAGQGAGAWSGTILQSLGFTAINANLLLVPGPIFSGLSSIALAHFADKWDRRGYPILFVSFWTLAGLIALYKLPILSGGNWGFYAAMVVTAAAPVWQSYNVTWVALNARSPAERSITYAVYIGCSNLGGVYGNQVFRQNDKPLYRRAWAAVLSLGVIWTVFTALQIVQYELSNRAKEKKWAQLTKEEQEAYEAENSNEPISRRLDARYAL</sequence>
<feature type="transmembrane region" description="Helical" evidence="7">
    <location>
        <begin position="400"/>
        <end position="417"/>
    </location>
</feature>
<feature type="transmembrane region" description="Helical" evidence="7">
    <location>
        <begin position="254"/>
        <end position="277"/>
    </location>
</feature>
<evidence type="ECO:0000256" key="2">
    <source>
        <dbReference type="ARBA" id="ARBA00022448"/>
    </source>
</evidence>
<evidence type="ECO:0000256" key="7">
    <source>
        <dbReference type="SAM" id="Phobius"/>
    </source>
</evidence>
<dbReference type="GO" id="GO:0016020">
    <property type="term" value="C:membrane"/>
    <property type="evidence" value="ECO:0007669"/>
    <property type="project" value="UniProtKB-SubCell"/>
</dbReference>
<dbReference type="Gene3D" id="1.20.1250.20">
    <property type="entry name" value="MFS general substrate transporter like domains"/>
    <property type="match status" value="2"/>
</dbReference>
<protein>
    <submittedName>
        <fullName evidence="8">Purtative transporter</fullName>
    </submittedName>
</protein>
<dbReference type="EMBL" id="CP086716">
    <property type="protein sequence ID" value="WOO80008.1"/>
    <property type="molecule type" value="Genomic_DNA"/>
</dbReference>
<keyword evidence="2" id="KW-0813">Transport</keyword>
<evidence type="ECO:0000256" key="6">
    <source>
        <dbReference type="SAM" id="MobiDB-lite"/>
    </source>
</evidence>
<dbReference type="RefSeq" id="XP_062626040.1">
    <property type="nucleotide sequence ID" value="XM_062770056.1"/>
</dbReference>
<dbReference type="AlphaFoldDB" id="A0AAF1BPY1"/>
<feature type="transmembrane region" description="Helical" evidence="7">
    <location>
        <begin position="464"/>
        <end position="482"/>
    </location>
</feature>
<evidence type="ECO:0000313" key="8">
    <source>
        <dbReference type="EMBL" id="WOO80008.1"/>
    </source>
</evidence>
<dbReference type="SUPFAM" id="SSF103473">
    <property type="entry name" value="MFS general substrate transporter"/>
    <property type="match status" value="1"/>
</dbReference>
<evidence type="ECO:0000256" key="3">
    <source>
        <dbReference type="ARBA" id="ARBA00022692"/>
    </source>
</evidence>
<feature type="region of interest" description="Disordered" evidence="6">
    <location>
        <begin position="20"/>
        <end position="46"/>
    </location>
</feature>
<gene>
    <name evidence="8" type="primary">YIL166C_0</name>
    <name evidence="8" type="ORF">LOC62_03G003522</name>
</gene>
<accession>A0AAF1BPY1</accession>
<keyword evidence="4 7" id="KW-1133">Transmembrane helix</keyword>
<dbReference type="GO" id="GO:0022857">
    <property type="term" value="F:transmembrane transporter activity"/>
    <property type="evidence" value="ECO:0007669"/>
    <property type="project" value="InterPro"/>
</dbReference>
<name>A0AAF1BPY1_9TREE</name>
<dbReference type="InterPro" id="IPR036259">
    <property type="entry name" value="MFS_trans_sf"/>
</dbReference>
<proteinExistence type="predicted"/>
<feature type="transmembrane region" description="Helical" evidence="7">
    <location>
        <begin position="429"/>
        <end position="452"/>
    </location>
</feature>
<evidence type="ECO:0000256" key="5">
    <source>
        <dbReference type="ARBA" id="ARBA00023136"/>
    </source>
</evidence>